<keyword evidence="1" id="KW-0479">Metal-binding</keyword>
<dbReference type="GO" id="GO:0005634">
    <property type="term" value="C:nucleus"/>
    <property type="evidence" value="ECO:0007669"/>
    <property type="project" value="TreeGrafter"/>
</dbReference>
<dbReference type="EMBL" id="LXWW01000149">
    <property type="protein sequence ID" value="OAO15343.1"/>
    <property type="molecule type" value="Genomic_DNA"/>
</dbReference>
<dbReference type="AlphaFoldDB" id="A0A196SEB4"/>
<keyword evidence="10" id="KW-1185">Reference proteome</keyword>
<evidence type="ECO:0000256" key="1">
    <source>
        <dbReference type="ARBA" id="ARBA00022723"/>
    </source>
</evidence>
<dbReference type="SUPFAM" id="SSF57783">
    <property type="entry name" value="Zinc beta-ribbon"/>
    <property type="match status" value="1"/>
</dbReference>
<dbReference type="GO" id="GO:0003746">
    <property type="term" value="F:translation elongation factor activity"/>
    <property type="evidence" value="ECO:0007669"/>
    <property type="project" value="UniProtKB-KW"/>
</dbReference>
<reference evidence="9 10" key="1">
    <citation type="submission" date="2016-05" db="EMBL/GenBank/DDBJ databases">
        <title>Nuclear genome of Blastocystis sp. subtype 1 NandII.</title>
        <authorList>
            <person name="Gentekaki E."/>
            <person name="Curtis B."/>
            <person name="Stairs C."/>
            <person name="Eme L."/>
            <person name="Herman E."/>
            <person name="Klimes V."/>
            <person name="Arias M.C."/>
            <person name="Elias M."/>
            <person name="Hilliou F."/>
            <person name="Klute M."/>
            <person name="Malik S.-B."/>
            <person name="Pightling A."/>
            <person name="Rachubinski R."/>
            <person name="Salas D."/>
            <person name="Schlacht A."/>
            <person name="Suga H."/>
            <person name="Archibald J."/>
            <person name="Ball S.G."/>
            <person name="Clark G."/>
            <person name="Dacks J."/>
            <person name="Van Der Giezen M."/>
            <person name="Tsaousis A."/>
            <person name="Roger A."/>
        </authorList>
    </citation>
    <scope>NUCLEOTIDE SEQUENCE [LARGE SCALE GENOMIC DNA]</scope>
    <source>
        <strain evidence="10">ATCC 50177 / NandII</strain>
    </source>
</reference>
<evidence type="ECO:0000259" key="7">
    <source>
        <dbReference type="PROSITE" id="PS51133"/>
    </source>
</evidence>
<evidence type="ECO:0000256" key="5">
    <source>
        <dbReference type="PROSITE-ProRule" id="PRU00472"/>
    </source>
</evidence>
<dbReference type="Pfam" id="PF07500">
    <property type="entry name" value="TFIIS_M"/>
    <property type="match status" value="1"/>
</dbReference>
<name>A0A196SEB4_BLAHN</name>
<feature type="domain" description="TFIIS central" evidence="8">
    <location>
        <begin position="4"/>
        <end position="122"/>
    </location>
</feature>
<keyword evidence="3" id="KW-0862">Zinc</keyword>
<comment type="caution">
    <text evidence="9">The sequence shown here is derived from an EMBL/GenBank/DDBJ whole genome shotgun (WGS) entry which is preliminary data.</text>
</comment>
<dbReference type="InterPro" id="IPR035100">
    <property type="entry name" value="TF_IIS-typ"/>
</dbReference>
<evidence type="ECO:0000313" key="9">
    <source>
        <dbReference type="EMBL" id="OAO15343.1"/>
    </source>
</evidence>
<dbReference type="SUPFAM" id="SSF46942">
    <property type="entry name" value="Elongation factor TFIIS domain 2"/>
    <property type="match status" value="1"/>
</dbReference>
<gene>
    <name evidence="9" type="ORF">AV274_2931</name>
</gene>
<dbReference type="Gene3D" id="2.20.25.10">
    <property type="match status" value="1"/>
</dbReference>
<evidence type="ECO:0000259" key="8">
    <source>
        <dbReference type="PROSITE" id="PS51321"/>
    </source>
</evidence>
<protein>
    <submittedName>
        <fullName evidence="9">Transcription elongation factor TFIIS.h</fullName>
    </submittedName>
</protein>
<feature type="domain" description="TFIIS-type" evidence="7">
    <location>
        <begin position="127"/>
        <end position="167"/>
    </location>
</feature>
<dbReference type="Proteomes" id="UP000078348">
    <property type="component" value="Unassembled WGS sequence"/>
</dbReference>
<dbReference type="PANTHER" id="PTHR11477">
    <property type="entry name" value="TRANSCRIPTION FACTOR S-II ZINC FINGER DOMAIN-CONTAINING PROTEIN"/>
    <property type="match status" value="1"/>
</dbReference>
<keyword evidence="6" id="KW-0175">Coiled coil</keyword>
<feature type="coiled-coil region" evidence="6">
    <location>
        <begin position="89"/>
        <end position="116"/>
    </location>
</feature>
<keyword evidence="2 5" id="KW-0863">Zinc-finger</keyword>
<evidence type="ECO:0000313" key="10">
    <source>
        <dbReference type="Proteomes" id="UP000078348"/>
    </source>
</evidence>
<keyword evidence="9" id="KW-0648">Protein biosynthesis</keyword>
<evidence type="ECO:0000256" key="3">
    <source>
        <dbReference type="ARBA" id="ARBA00022833"/>
    </source>
</evidence>
<sequence>MNATRVKFRNLLFSDFKDKVVDMNSSVDQLTRCVVDVESALNSRYNKGDAISQDYRSRFRDIRFNLQKNKRLLGDLLFGELAGEKLAGMTSEEMLSDEIKKEREQMKEELFEASQTDWYKKHVHISGGFKCRRCGSDKTQYMQKQTRSADEPMTVFFECMNCGKRWRE</sequence>
<dbReference type="GO" id="GO:0006351">
    <property type="term" value="P:DNA-templated transcription"/>
    <property type="evidence" value="ECO:0007669"/>
    <property type="project" value="InterPro"/>
</dbReference>
<dbReference type="CDD" id="cd13749">
    <property type="entry name" value="Zn-ribbon_TFIIS"/>
    <property type="match status" value="1"/>
</dbReference>
<organism evidence="9 10">
    <name type="scientific">Blastocystis sp. subtype 1 (strain ATCC 50177 / NandII)</name>
    <dbReference type="NCBI Taxonomy" id="478820"/>
    <lineage>
        <taxon>Eukaryota</taxon>
        <taxon>Sar</taxon>
        <taxon>Stramenopiles</taxon>
        <taxon>Bigyra</taxon>
        <taxon>Opalozoa</taxon>
        <taxon>Opalinata</taxon>
        <taxon>Blastocystidae</taxon>
        <taxon>Blastocystis</taxon>
    </lineage>
</organism>
<proteinExistence type="predicted"/>
<dbReference type="SMART" id="SM00440">
    <property type="entry name" value="ZnF_C2C2"/>
    <property type="match status" value="1"/>
</dbReference>
<evidence type="ECO:0000256" key="2">
    <source>
        <dbReference type="ARBA" id="ARBA00022771"/>
    </source>
</evidence>
<dbReference type="InterPro" id="IPR003618">
    <property type="entry name" value="TFIIS_cen_dom"/>
</dbReference>
<dbReference type="PIRSF" id="PIRSF006704">
    <property type="entry name" value="TF_IIS"/>
    <property type="match status" value="1"/>
</dbReference>
<dbReference type="SMART" id="SM00510">
    <property type="entry name" value="TFS2M"/>
    <property type="match status" value="1"/>
</dbReference>
<dbReference type="STRING" id="478820.A0A196SEB4"/>
<dbReference type="InterPro" id="IPR036575">
    <property type="entry name" value="TFIIS_cen_dom_sf"/>
</dbReference>
<evidence type="ECO:0000256" key="6">
    <source>
        <dbReference type="SAM" id="Coils"/>
    </source>
</evidence>
<dbReference type="Pfam" id="PF01096">
    <property type="entry name" value="Zn_ribbon_TFIIS"/>
    <property type="match status" value="1"/>
</dbReference>
<dbReference type="GO" id="GO:0008270">
    <property type="term" value="F:zinc ion binding"/>
    <property type="evidence" value="ECO:0007669"/>
    <property type="project" value="UniProtKB-KW"/>
</dbReference>
<dbReference type="PROSITE" id="PS51321">
    <property type="entry name" value="TFIIS_CENTRAL"/>
    <property type="match status" value="1"/>
</dbReference>
<keyword evidence="4" id="KW-0539">Nucleus</keyword>
<dbReference type="GO" id="GO:0003676">
    <property type="term" value="F:nucleic acid binding"/>
    <property type="evidence" value="ECO:0007669"/>
    <property type="project" value="InterPro"/>
</dbReference>
<keyword evidence="9" id="KW-0251">Elongation factor</keyword>
<dbReference type="Gene3D" id="1.10.472.30">
    <property type="entry name" value="Transcription elongation factor S-II, central domain"/>
    <property type="match status" value="1"/>
</dbReference>
<dbReference type="PANTHER" id="PTHR11477:SF0">
    <property type="entry name" value="IP08861P-RELATED"/>
    <property type="match status" value="1"/>
</dbReference>
<dbReference type="OrthoDB" id="44867at2759"/>
<dbReference type="PROSITE" id="PS51133">
    <property type="entry name" value="ZF_TFIIS_2"/>
    <property type="match status" value="1"/>
</dbReference>
<accession>A0A196SEB4</accession>
<evidence type="ECO:0000256" key="4">
    <source>
        <dbReference type="ARBA" id="ARBA00023242"/>
    </source>
</evidence>
<dbReference type="InterPro" id="IPR001222">
    <property type="entry name" value="Znf_TFIIS"/>
</dbReference>